<dbReference type="RefSeq" id="WP_088731610.1">
    <property type="nucleotide sequence ID" value="NZ_CP022118.1"/>
</dbReference>
<gene>
    <name evidence="1" type="ORF">LFZ25_25865</name>
</gene>
<dbReference type="EMBL" id="CP022118">
    <property type="protein sequence ID" value="ASG19222.1"/>
    <property type="molecule type" value="Genomic_DNA"/>
</dbReference>
<reference evidence="1 2" key="1">
    <citation type="submission" date="2017-06" db="EMBL/GenBank/DDBJ databases">
        <title>Salmonella reference genomes for public health.</title>
        <authorList>
            <person name="Robertson J."/>
            <person name="Yoshida C."/>
            <person name="Gurnik S."/>
            <person name="Nash J."/>
        </authorList>
    </citation>
    <scope>NUCLEOTIDE SEQUENCE [LARGE SCALE GENOMIC DNA]</scope>
    <source>
        <strain evidence="1 2">S-1643</strain>
        <plasmid evidence="2">Plasmid unnamed1</plasmid>
    </source>
</reference>
<protein>
    <submittedName>
        <fullName evidence="1">Uncharacterized protein</fullName>
    </submittedName>
</protein>
<keyword evidence="1" id="KW-0614">Plasmid</keyword>
<name>A0A241PXY4_SALET</name>
<evidence type="ECO:0000313" key="2">
    <source>
        <dbReference type="Proteomes" id="UP000197157"/>
    </source>
</evidence>
<sequence>MNRKLFFIDPVLFKKLNVHLLPLLFMLILGEILHGTSAASVLPDVPYATQHYEEGISTLHDLYEALSRRIEDIWIYEQKGIKNPHQFR</sequence>
<organism evidence="1 2">
    <name type="scientific">Salmonella enterica subsp. enterica serovar Macclesfield str. S-1643</name>
    <dbReference type="NCBI Taxonomy" id="1242107"/>
    <lineage>
        <taxon>Bacteria</taxon>
        <taxon>Pseudomonadati</taxon>
        <taxon>Pseudomonadota</taxon>
        <taxon>Gammaproteobacteria</taxon>
        <taxon>Enterobacterales</taxon>
        <taxon>Enterobacteriaceae</taxon>
        <taxon>Salmonella</taxon>
    </lineage>
</organism>
<geneLocation type="plasmid" evidence="1">
    <name>unnamed1</name>
</geneLocation>
<proteinExistence type="predicted"/>
<evidence type="ECO:0000313" key="1">
    <source>
        <dbReference type="EMBL" id="ASG19222.1"/>
    </source>
</evidence>
<dbReference type="Proteomes" id="UP000197157">
    <property type="component" value="Plasmid unnamed1"/>
</dbReference>
<dbReference type="AlphaFoldDB" id="A0A241PXY4"/>
<accession>A0A241PXY4</accession>